<evidence type="ECO:0008006" key="3">
    <source>
        <dbReference type="Google" id="ProtNLM"/>
    </source>
</evidence>
<organism evidence="1 2">
    <name type="scientific">Phytophthora nicotianae P10297</name>
    <dbReference type="NCBI Taxonomy" id="1317064"/>
    <lineage>
        <taxon>Eukaryota</taxon>
        <taxon>Sar</taxon>
        <taxon>Stramenopiles</taxon>
        <taxon>Oomycota</taxon>
        <taxon>Peronosporomycetes</taxon>
        <taxon>Peronosporales</taxon>
        <taxon>Peronosporaceae</taxon>
        <taxon>Phytophthora</taxon>
    </lineage>
</organism>
<protein>
    <recommendedName>
        <fullName evidence="3">HAT C-terminal dimerisation domain-containing protein</fullName>
    </recommendedName>
</protein>
<dbReference type="AlphaFoldDB" id="W2ZS18"/>
<dbReference type="SUPFAM" id="SSF53098">
    <property type="entry name" value="Ribonuclease H-like"/>
    <property type="match status" value="2"/>
</dbReference>
<sequence length="452" mass="51234">MALSNMQVCALLFSKGTDSTFSCNTRAKVYKKGNGYTNLLNHLMREHPDYERILTPETQLERKMRLGSSSWTSRPLVRQNTTLSPISEDTLALYISRIAKVVEQLVSRLLPDSFGLVLDGWSNSGRHCVAIFCMPVPEVPTVGFLSVEDEEDLSAQSLFDLIADTLTRYRKLWETVKFMVGDNCSVNQCIGRREGAIPLVGCASHRFNLAVQDFLKSEAKLNAKIQALMTKLRTIKGRALLRRVSKLAPLLRNDTRWSSTYAMVKRYVCLEPAISQLGTAWFFRGVTKALQKTTLNLSAVHRLFDQVVKKYPAMKARLVANAAIVNYPNLESGLVKLQRGEALTAAEKVACSQFRLRDADKSVEAVEEQRDLIVKEAFKRRKVAKLAAYEDVAFIPPTSNECERFYSSVKLVYTDLRKRMEPEKLEKVMCLLYNKELWDVQVVDDVRRSNAN</sequence>
<dbReference type="InterPro" id="IPR012337">
    <property type="entry name" value="RNaseH-like_sf"/>
</dbReference>
<proteinExistence type="predicted"/>
<comment type="caution">
    <text evidence="1">The sequence shown here is derived from an EMBL/GenBank/DDBJ whole genome shotgun (WGS) entry which is preliminary data.</text>
</comment>
<gene>
    <name evidence="1" type="ORF">F442_04453</name>
</gene>
<evidence type="ECO:0000313" key="1">
    <source>
        <dbReference type="EMBL" id="ETP50142.1"/>
    </source>
</evidence>
<dbReference type="EMBL" id="ANIY01001000">
    <property type="protein sequence ID" value="ETP50142.1"/>
    <property type="molecule type" value="Genomic_DNA"/>
</dbReference>
<dbReference type="PANTHER" id="PTHR40866:SF1">
    <property type="entry name" value="BED-TYPE DOMAIN-CONTAINING PROTEIN"/>
    <property type="match status" value="1"/>
</dbReference>
<evidence type="ECO:0000313" key="2">
    <source>
        <dbReference type="Proteomes" id="UP000018948"/>
    </source>
</evidence>
<accession>W2ZS18</accession>
<reference evidence="1 2" key="1">
    <citation type="submission" date="2013-11" db="EMBL/GenBank/DDBJ databases">
        <title>The Genome Sequence of Phytophthora parasitica P10297.</title>
        <authorList>
            <consortium name="The Broad Institute Genomics Platform"/>
            <person name="Russ C."/>
            <person name="Tyler B."/>
            <person name="Panabieres F."/>
            <person name="Shan W."/>
            <person name="Tripathy S."/>
            <person name="Grunwald N."/>
            <person name="Machado M."/>
            <person name="Johnson C.S."/>
            <person name="Walker B."/>
            <person name="Young S.K."/>
            <person name="Zeng Q."/>
            <person name="Gargeya S."/>
            <person name="Fitzgerald M."/>
            <person name="Haas B."/>
            <person name="Abouelleil A."/>
            <person name="Allen A.W."/>
            <person name="Alvarado L."/>
            <person name="Arachchi H.M."/>
            <person name="Berlin A.M."/>
            <person name="Chapman S.B."/>
            <person name="Gainer-Dewar J."/>
            <person name="Goldberg J."/>
            <person name="Griggs A."/>
            <person name="Gujja S."/>
            <person name="Hansen M."/>
            <person name="Howarth C."/>
            <person name="Imamovic A."/>
            <person name="Ireland A."/>
            <person name="Larimer J."/>
            <person name="McCowan C."/>
            <person name="Murphy C."/>
            <person name="Pearson M."/>
            <person name="Poon T.W."/>
            <person name="Priest M."/>
            <person name="Roberts A."/>
            <person name="Saif S."/>
            <person name="Shea T."/>
            <person name="Sisk P."/>
            <person name="Sykes S."/>
            <person name="Wortman J."/>
            <person name="Nusbaum C."/>
            <person name="Birren B."/>
        </authorList>
    </citation>
    <scope>NUCLEOTIDE SEQUENCE [LARGE SCALE GENOMIC DNA]</scope>
    <source>
        <strain evidence="1 2">P10297</strain>
    </source>
</reference>
<dbReference type="PANTHER" id="PTHR40866">
    <property type="entry name" value="BED-TYPE DOMAIN-CONTAINING PROTEIN"/>
    <property type="match status" value="1"/>
</dbReference>
<dbReference type="Proteomes" id="UP000018948">
    <property type="component" value="Unassembled WGS sequence"/>
</dbReference>
<name>W2ZS18_PHYNI</name>